<evidence type="ECO:0000313" key="9">
    <source>
        <dbReference type="EMBL" id="BAU47263.1"/>
    </source>
</evidence>
<dbReference type="GO" id="GO:0031241">
    <property type="term" value="C:periplasmic side of cell outer membrane"/>
    <property type="evidence" value="ECO:0007669"/>
    <property type="project" value="TreeGrafter"/>
</dbReference>
<keyword evidence="2" id="KW-0133">Cell shape</keyword>
<dbReference type="Proteomes" id="UP000218899">
    <property type="component" value="Chromosome"/>
</dbReference>
<keyword evidence="6" id="KW-0998">Cell outer membrane</keyword>
<dbReference type="InterPro" id="IPR007443">
    <property type="entry name" value="LpoA"/>
</dbReference>
<keyword evidence="7 9" id="KW-0449">Lipoprotein</keyword>
<dbReference type="SUPFAM" id="SSF53822">
    <property type="entry name" value="Periplasmic binding protein-like I"/>
    <property type="match status" value="1"/>
</dbReference>
<evidence type="ECO:0000256" key="3">
    <source>
        <dbReference type="ARBA" id="ARBA00022984"/>
    </source>
</evidence>
<dbReference type="RefSeq" id="WP_096458806.1">
    <property type="nucleotide sequence ID" value="NZ_AP014936.1"/>
</dbReference>
<dbReference type="InterPro" id="IPR028082">
    <property type="entry name" value="Peripla_BP_I"/>
</dbReference>
<dbReference type="PANTHER" id="PTHR38038">
    <property type="entry name" value="PENICILLIN-BINDING PROTEIN ACTIVATOR LPOA"/>
    <property type="match status" value="1"/>
</dbReference>
<protein>
    <submittedName>
        <fullName evidence="9">Lipoprotein</fullName>
    </submittedName>
</protein>
<dbReference type="InterPro" id="IPR011990">
    <property type="entry name" value="TPR-like_helical_dom_sf"/>
</dbReference>
<dbReference type="GO" id="GO:0030234">
    <property type="term" value="F:enzyme regulator activity"/>
    <property type="evidence" value="ECO:0007669"/>
    <property type="project" value="TreeGrafter"/>
</dbReference>
<evidence type="ECO:0000256" key="8">
    <source>
        <dbReference type="SAM" id="MobiDB-lite"/>
    </source>
</evidence>
<evidence type="ECO:0000256" key="4">
    <source>
        <dbReference type="ARBA" id="ARBA00023136"/>
    </source>
</evidence>
<dbReference type="Gene3D" id="1.25.40.10">
    <property type="entry name" value="Tetratricopeptide repeat domain"/>
    <property type="match status" value="1"/>
</dbReference>
<evidence type="ECO:0000256" key="7">
    <source>
        <dbReference type="ARBA" id="ARBA00023288"/>
    </source>
</evidence>
<dbReference type="GO" id="GO:0008360">
    <property type="term" value="P:regulation of cell shape"/>
    <property type="evidence" value="ECO:0007669"/>
    <property type="project" value="UniProtKB-KW"/>
</dbReference>
<dbReference type="Gene3D" id="3.40.50.2300">
    <property type="match status" value="2"/>
</dbReference>
<dbReference type="GO" id="GO:0009252">
    <property type="term" value="P:peptidoglycan biosynthetic process"/>
    <property type="evidence" value="ECO:0007669"/>
    <property type="project" value="UniProtKB-KW"/>
</dbReference>
<feature type="compositionally biased region" description="Low complexity" evidence="8">
    <location>
        <begin position="50"/>
        <end position="61"/>
    </location>
</feature>
<keyword evidence="5" id="KW-0564">Palmitate</keyword>
<evidence type="ECO:0000256" key="5">
    <source>
        <dbReference type="ARBA" id="ARBA00023139"/>
    </source>
</evidence>
<feature type="region of interest" description="Disordered" evidence="8">
    <location>
        <begin position="42"/>
        <end position="61"/>
    </location>
</feature>
<gene>
    <name evidence="9" type="ORF">SVA_0684</name>
</gene>
<keyword evidence="3" id="KW-0573">Peptidoglycan synthesis</keyword>
<organism evidence="9 10">
    <name type="scientific">Sulfurifustis variabilis</name>
    <dbReference type="NCBI Taxonomy" id="1675686"/>
    <lineage>
        <taxon>Bacteria</taxon>
        <taxon>Pseudomonadati</taxon>
        <taxon>Pseudomonadota</taxon>
        <taxon>Gammaproteobacteria</taxon>
        <taxon>Acidiferrobacterales</taxon>
        <taxon>Acidiferrobacteraceae</taxon>
        <taxon>Sulfurifustis</taxon>
    </lineage>
</organism>
<keyword evidence="10" id="KW-1185">Reference proteome</keyword>
<dbReference type="Pfam" id="PF04348">
    <property type="entry name" value="LppC"/>
    <property type="match status" value="1"/>
</dbReference>
<evidence type="ECO:0000256" key="1">
    <source>
        <dbReference type="ARBA" id="ARBA00022729"/>
    </source>
</evidence>
<dbReference type="AlphaFoldDB" id="A0A1B4V1I0"/>
<dbReference type="EMBL" id="AP014936">
    <property type="protein sequence ID" value="BAU47263.1"/>
    <property type="molecule type" value="Genomic_DNA"/>
</dbReference>
<dbReference type="OrthoDB" id="6708821at2"/>
<accession>A0A1B4V1I0</accession>
<dbReference type="Gene3D" id="1.25.40.650">
    <property type="match status" value="1"/>
</dbReference>
<evidence type="ECO:0000313" key="10">
    <source>
        <dbReference type="Proteomes" id="UP000218899"/>
    </source>
</evidence>
<dbReference type="KEGG" id="sva:SVA_0684"/>
<evidence type="ECO:0000256" key="6">
    <source>
        <dbReference type="ARBA" id="ARBA00023237"/>
    </source>
</evidence>
<evidence type="ECO:0000256" key="2">
    <source>
        <dbReference type="ARBA" id="ARBA00022960"/>
    </source>
</evidence>
<keyword evidence="4" id="KW-0472">Membrane</keyword>
<name>A0A1B4V1I0_9GAMM</name>
<proteinExistence type="predicted"/>
<sequence>MPPYHPTETAGDHSTGLPRVLRLGVLVLFGFLVACETIPVSPPSLPPRTEPASAESAAQAETTGEYVVAAREYERLAEDATPPEKQRYLLQSMEALLKGGQYGQVRARLAAIDLRGLDPALLARKHVLEARLAVVEGEHQTALKRLDEAAKLRNLSPALLSEIHEARAQAELALGNPFGAVRELIVREQYVAGAETVAENQTRLWRILEQAPREQIRSERYLASDAVLAGWLDLALAAHDHVGNTVALGQALNEWRRLYPAHPAGAALLETLTAGAPALVGRIERIALLLPITSDYRIAAEAVRDGFLAMHAAAPESGRPKVTIYDLGPDPALAPQVYERAVREGAQIVVGPLGREATDAVIRASGLAVPTLLLSHTEEHPPGPARLYQFGLPPEQEARQAAERAYLDGCRHAAVLYPEGAWGERMMNAFMTHWQRLGALAVASQSYAERNGDYSEPVKRLLNIPESEARKSAVEKKLGQRLQFDPRPRQDVECIFLAADARHGRLIKPQLNYFRAGGLPVYATSHIYTGKADPVHDVDLDGVQFGDMPWMLAQAGRIAELRNRLQGDWPHVHTDLDRLYALGMDSYAILPHLERISAEHAARFAGVTSGLSLDRDGRLHRQLSWARFRSGVPRLIDRP</sequence>
<dbReference type="PANTHER" id="PTHR38038:SF1">
    <property type="entry name" value="PENICILLIN-BINDING PROTEIN ACTIVATOR LPOA"/>
    <property type="match status" value="1"/>
</dbReference>
<keyword evidence="1" id="KW-0732">Signal</keyword>
<dbReference type="CDD" id="cd06339">
    <property type="entry name" value="PBP1_YraM_LppC_lipoprotein-like"/>
    <property type="match status" value="1"/>
</dbReference>
<reference evidence="9 10" key="1">
    <citation type="submission" date="2015-08" db="EMBL/GenBank/DDBJ databases">
        <title>Complete genome sequence of Sulfurifustis variabilis.</title>
        <authorList>
            <person name="Miura A."/>
            <person name="Kojima H."/>
            <person name="Fukui M."/>
        </authorList>
    </citation>
    <scope>NUCLEOTIDE SEQUENCE [LARGE SCALE GENOMIC DNA]</scope>
    <source>
        <strain evidence="10">skN76</strain>
    </source>
</reference>